<organism evidence="3 4">
    <name type="scientific">Proteiniclasticum ruminis</name>
    <dbReference type="NCBI Taxonomy" id="398199"/>
    <lineage>
        <taxon>Bacteria</taxon>
        <taxon>Bacillati</taxon>
        <taxon>Bacillota</taxon>
        <taxon>Clostridia</taxon>
        <taxon>Eubacteriales</taxon>
        <taxon>Clostridiaceae</taxon>
        <taxon>Proteiniclasticum</taxon>
    </lineage>
</organism>
<gene>
    <name evidence="3" type="ORF">SAMN05421804_103195</name>
</gene>
<feature type="transmembrane region" description="Helical" evidence="2">
    <location>
        <begin position="148"/>
        <end position="168"/>
    </location>
</feature>
<evidence type="ECO:0000256" key="1">
    <source>
        <dbReference type="SAM" id="MobiDB-lite"/>
    </source>
</evidence>
<dbReference type="AlphaFoldDB" id="A0A1G8LV93"/>
<feature type="region of interest" description="Disordered" evidence="1">
    <location>
        <begin position="1"/>
        <end position="24"/>
    </location>
</feature>
<keyword evidence="2" id="KW-0812">Transmembrane</keyword>
<sequence length="273" mass="31153">MTNGKNKDDKEKVTLGQEKFEAPLPLSKEEDQVDLKLAKDLQEEKKKNVVEPDQVLVKKEEKSMAFKKPKKSQMYALLAALVLILVLLSETIRRSMFRAEDSLIFVPKGGVLIPPVGTAMIAAALILFSIASISLFNKRGRLTRQQKGIALLVSILIAFIGFTSYFRYVDFTETKLIDRSIFANRESTYLDVTEVHASTKQDGENNVLYYHYKLLSGRDYELKVTGKNKDEVKLIDTKIKNTAKRSIDNYAIQEMERLEMYSKDEALKLFILE</sequence>
<reference evidence="3 4" key="1">
    <citation type="submission" date="2016-10" db="EMBL/GenBank/DDBJ databases">
        <authorList>
            <person name="de Groot N.N."/>
        </authorList>
    </citation>
    <scope>NUCLEOTIDE SEQUENCE [LARGE SCALE GENOMIC DNA]</scope>
    <source>
        <strain evidence="3 4">CGMCC 1.5058</strain>
    </source>
</reference>
<dbReference type="Proteomes" id="UP000183255">
    <property type="component" value="Unassembled WGS sequence"/>
</dbReference>
<keyword evidence="2" id="KW-0472">Membrane</keyword>
<evidence type="ECO:0000313" key="4">
    <source>
        <dbReference type="Proteomes" id="UP000183255"/>
    </source>
</evidence>
<proteinExistence type="predicted"/>
<evidence type="ECO:0000256" key="2">
    <source>
        <dbReference type="SAM" id="Phobius"/>
    </source>
</evidence>
<evidence type="ECO:0000313" key="3">
    <source>
        <dbReference type="EMBL" id="SDI59598.1"/>
    </source>
</evidence>
<dbReference type="RefSeq" id="WP_031575125.1">
    <property type="nucleotide sequence ID" value="NZ_DAMANS010000010.1"/>
</dbReference>
<keyword evidence="2" id="KW-1133">Transmembrane helix</keyword>
<feature type="transmembrane region" description="Helical" evidence="2">
    <location>
        <begin position="112"/>
        <end position="136"/>
    </location>
</feature>
<feature type="transmembrane region" description="Helical" evidence="2">
    <location>
        <begin position="74"/>
        <end position="92"/>
    </location>
</feature>
<accession>A0A1G8LV93</accession>
<dbReference type="EMBL" id="FNDZ01000003">
    <property type="protein sequence ID" value="SDI59598.1"/>
    <property type="molecule type" value="Genomic_DNA"/>
</dbReference>
<protein>
    <submittedName>
        <fullName evidence="3">Uncharacterized protein</fullName>
    </submittedName>
</protein>
<name>A0A1G8LV93_9CLOT</name>